<organism evidence="8">
    <name type="scientific">Medioppia subpectinata</name>
    <dbReference type="NCBI Taxonomy" id="1979941"/>
    <lineage>
        <taxon>Eukaryota</taxon>
        <taxon>Metazoa</taxon>
        <taxon>Ecdysozoa</taxon>
        <taxon>Arthropoda</taxon>
        <taxon>Chelicerata</taxon>
        <taxon>Arachnida</taxon>
        <taxon>Acari</taxon>
        <taxon>Acariformes</taxon>
        <taxon>Sarcoptiformes</taxon>
        <taxon>Oribatida</taxon>
        <taxon>Brachypylina</taxon>
        <taxon>Oppioidea</taxon>
        <taxon>Oppiidae</taxon>
        <taxon>Medioppia</taxon>
    </lineage>
</organism>
<dbReference type="InterPro" id="IPR036865">
    <property type="entry name" value="CRAL-TRIO_dom_sf"/>
</dbReference>
<dbReference type="OrthoDB" id="7939818at2759"/>
<keyword evidence="5 6" id="KW-0067">ATP-binding</keyword>
<accession>A0A7R9KSK0</accession>
<evidence type="ECO:0000256" key="2">
    <source>
        <dbReference type="ARBA" id="ARBA00022598"/>
    </source>
</evidence>
<dbReference type="InterPro" id="IPR001251">
    <property type="entry name" value="CRAL-TRIO_dom"/>
</dbReference>
<dbReference type="PANTHER" id="PTHR11164">
    <property type="entry name" value="GLUTAMATE CYSTEINE LIGASE"/>
    <property type="match status" value="1"/>
</dbReference>
<dbReference type="EMBL" id="CAJPIZ010005898">
    <property type="protein sequence ID" value="CAG2109048.1"/>
    <property type="molecule type" value="Genomic_DNA"/>
</dbReference>
<evidence type="ECO:0000259" key="7">
    <source>
        <dbReference type="Pfam" id="PF00650"/>
    </source>
</evidence>
<feature type="non-terminal residue" evidence="8">
    <location>
        <position position="1"/>
    </location>
</feature>
<name>A0A7R9KSK0_9ACAR</name>
<dbReference type="InterPro" id="IPR004308">
    <property type="entry name" value="GCS"/>
</dbReference>
<dbReference type="Gene3D" id="3.40.525.10">
    <property type="entry name" value="CRAL-TRIO lipid binding domain"/>
    <property type="match status" value="1"/>
</dbReference>
<sequence length="354" mass="41207">FNGNHETEDNEEESYIEMTINEIMNGYGNEFPGLIPLIREYVGNISLDAQTYCKVQQYIQLIADKSSAKLQTTAQWMRDFVRKHADYKYDSVCIRGARIQIEDLATVNGAGIDNIYGLYADCLRAREGIRFKRNRFNRRIPLASDARPDKEREAEKAIIEAFDFFHKERLHQLSDTFFPSEGFATGGMYRFGRSKFGQPLLGVVMNHIRPFGLRLAKDSLMKLTQKYCLYNVYRSLFDAKESNFIIYVVFTNTTLENTEFSLFQRTMMAINRYIAGAGAIKIYVVGMNKLMDVSLKLLVNLLKPTLKQRIHFIERMDQMEDLISLDEVQFKNTEQKYEKYSNEHRFHATGGRRE</sequence>
<dbReference type="Pfam" id="PF03074">
    <property type="entry name" value="GCS"/>
    <property type="match status" value="1"/>
</dbReference>
<proteinExistence type="inferred from homology"/>
<evidence type="ECO:0000313" key="9">
    <source>
        <dbReference type="Proteomes" id="UP000759131"/>
    </source>
</evidence>
<comment type="catalytic activity">
    <reaction evidence="6">
        <text>L-cysteine + L-glutamate + ATP = gamma-L-glutamyl-L-cysteine + ADP + phosphate + H(+)</text>
        <dbReference type="Rhea" id="RHEA:13285"/>
        <dbReference type="ChEBI" id="CHEBI:15378"/>
        <dbReference type="ChEBI" id="CHEBI:29985"/>
        <dbReference type="ChEBI" id="CHEBI:30616"/>
        <dbReference type="ChEBI" id="CHEBI:35235"/>
        <dbReference type="ChEBI" id="CHEBI:43474"/>
        <dbReference type="ChEBI" id="CHEBI:58173"/>
        <dbReference type="ChEBI" id="CHEBI:456216"/>
        <dbReference type="EC" id="6.3.2.2"/>
    </reaction>
</comment>
<evidence type="ECO:0000313" key="8">
    <source>
        <dbReference type="EMBL" id="CAD7628618.1"/>
    </source>
</evidence>
<dbReference type="SUPFAM" id="SSF52087">
    <property type="entry name" value="CRAL/TRIO domain"/>
    <property type="match status" value="1"/>
</dbReference>
<dbReference type="EC" id="6.3.2.2" evidence="1 6"/>
<evidence type="ECO:0000256" key="1">
    <source>
        <dbReference type="ARBA" id="ARBA00012220"/>
    </source>
</evidence>
<evidence type="ECO:0000256" key="6">
    <source>
        <dbReference type="RuleBase" id="RU367135"/>
    </source>
</evidence>
<dbReference type="GO" id="GO:0004357">
    <property type="term" value="F:glutamate-cysteine ligase activity"/>
    <property type="evidence" value="ECO:0007669"/>
    <property type="project" value="UniProtKB-UniRule"/>
</dbReference>
<reference evidence="8" key="1">
    <citation type="submission" date="2020-11" db="EMBL/GenBank/DDBJ databases">
        <authorList>
            <person name="Tran Van P."/>
        </authorList>
    </citation>
    <scope>NUCLEOTIDE SEQUENCE</scope>
</reference>
<feature type="domain" description="CRAL-TRIO" evidence="7">
    <location>
        <begin position="186"/>
        <end position="328"/>
    </location>
</feature>
<evidence type="ECO:0000256" key="4">
    <source>
        <dbReference type="ARBA" id="ARBA00022741"/>
    </source>
</evidence>
<keyword evidence="3 6" id="KW-0317">Glutathione biosynthesis</keyword>
<dbReference type="GO" id="GO:0006750">
    <property type="term" value="P:glutathione biosynthetic process"/>
    <property type="evidence" value="ECO:0007669"/>
    <property type="project" value="UniProtKB-UniRule"/>
</dbReference>
<dbReference type="GO" id="GO:0005524">
    <property type="term" value="F:ATP binding"/>
    <property type="evidence" value="ECO:0007669"/>
    <property type="project" value="UniProtKB-UniRule"/>
</dbReference>
<evidence type="ECO:0000256" key="3">
    <source>
        <dbReference type="ARBA" id="ARBA00022684"/>
    </source>
</evidence>
<dbReference type="UniPathway" id="UPA00142">
    <property type="reaction ID" value="UER00209"/>
</dbReference>
<dbReference type="AlphaFoldDB" id="A0A7R9KSK0"/>
<dbReference type="Pfam" id="PF00650">
    <property type="entry name" value="CRAL_TRIO"/>
    <property type="match status" value="1"/>
</dbReference>
<dbReference type="GO" id="GO:0017109">
    <property type="term" value="C:glutamate-cysteine ligase complex"/>
    <property type="evidence" value="ECO:0007669"/>
    <property type="project" value="TreeGrafter"/>
</dbReference>
<comment type="pathway">
    <text evidence="6">Sulfur metabolism; glutathione biosynthesis; glutathione from L-cysteine and L-glutamate: step 1/2.</text>
</comment>
<protein>
    <recommendedName>
        <fullName evidence="1 6">Glutamate--cysteine ligase</fullName>
        <ecNumber evidence="1 6">6.3.2.2</ecNumber>
    </recommendedName>
    <alternativeName>
        <fullName evidence="6">Gamma-ECS</fullName>
    </alternativeName>
    <alternativeName>
        <fullName evidence="6">Gamma-glutamylcysteine synthetase</fullName>
    </alternativeName>
</protein>
<comment type="similarity">
    <text evidence="6">Belongs to the glutamate--cysteine ligase type 3 family.</text>
</comment>
<evidence type="ECO:0000256" key="5">
    <source>
        <dbReference type="ARBA" id="ARBA00022840"/>
    </source>
</evidence>
<dbReference type="Proteomes" id="UP000759131">
    <property type="component" value="Unassembled WGS sequence"/>
</dbReference>
<keyword evidence="9" id="KW-1185">Reference proteome</keyword>
<dbReference type="EMBL" id="OC860473">
    <property type="protein sequence ID" value="CAD7628618.1"/>
    <property type="molecule type" value="Genomic_DNA"/>
</dbReference>
<dbReference type="PANTHER" id="PTHR11164:SF0">
    <property type="entry name" value="GLUTAMATE--CYSTEINE LIGASE CATALYTIC SUBUNIT"/>
    <property type="match status" value="1"/>
</dbReference>
<dbReference type="Gene3D" id="1.10.8.960">
    <property type="match status" value="1"/>
</dbReference>
<keyword evidence="4 6" id="KW-0547">Nucleotide-binding</keyword>
<gene>
    <name evidence="8" type="ORF">OSB1V03_LOCUS9039</name>
</gene>
<keyword evidence="2 6" id="KW-0436">Ligase</keyword>